<dbReference type="KEGG" id="glz:GLAREA_02713"/>
<evidence type="ECO:0000313" key="2">
    <source>
        <dbReference type="EMBL" id="EPE26799.1"/>
    </source>
</evidence>
<dbReference type="AlphaFoldDB" id="S3CNS1"/>
<organism evidence="2 3">
    <name type="scientific">Glarea lozoyensis (strain ATCC 20868 / MF5171)</name>
    <dbReference type="NCBI Taxonomy" id="1116229"/>
    <lineage>
        <taxon>Eukaryota</taxon>
        <taxon>Fungi</taxon>
        <taxon>Dikarya</taxon>
        <taxon>Ascomycota</taxon>
        <taxon>Pezizomycotina</taxon>
        <taxon>Leotiomycetes</taxon>
        <taxon>Helotiales</taxon>
        <taxon>Helotiaceae</taxon>
        <taxon>Glarea</taxon>
    </lineage>
</organism>
<dbReference type="PANTHER" id="PTHR42070">
    <property type="entry name" value="FILAMENT ASSOCIATED PROTEIN, PUTATIVE (AFU_ORTHOLOGUE AFUA_8G06630)-RELATED"/>
    <property type="match status" value="1"/>
</dbReference>
<dbReference type="OMA" id="VECNRAY"/>
<dbReference type="GeneID" id="19461769"/>
<dbReference type="eggNOG" id="ENOG502SU1U">
    <property type="taxonomic scope" value="Eukaryota"/>
</dbReference>
<protein>
    <recommendedName>
        <fullName evidence="4">BZIP domain-containing protein</fullName>
    </recommendedName>
</protein>
<sequence>MSHSPRQSNCTDDLQLTRLRDNKRRSRQRKRDYTASLETKLQELQSRGVQASQEVQLAARKVVAENARLRALLRHVHVNEKMIETWSPNDDVTSGSPFLPTEPTAVQKEHTLSCPGVRQSSCSRKELDKKGGCQDIDKTTNLVIPHCKVLTRLAQDPSTDVTQSMQEDDMIEEESGGVECSRAHAMLMQFATTEEKLDVVSEALEQGCVGKKGGGCKVLNEALWKAMDEIT</sequence>
<feature type="region of interest" description="Disordered" evidence="1">
    <location>
        <begin position="1"/>
        <end position="33"/>
    </location>
</feature>
<reference evidence="2 3" key="1">
    <citation type="journal article" date="2013" name="BMC Genomics">
        <title>Genomics-driven discovery of the pneumocandin biosynthetic gene cluster in the fungus Glarea lozoyensis.</title>
        <authorList>
            <person name="Chen L."/>
            <person name="Yue Q."/>
            <person name="Zhang X."/>
            <person name="Xiang M."/>
            <person name="Wang C."/>
            <person name="Li S."/>
            <person name="Che Y."/>
            <person name="Ortiz-Lopez F.J."/>
            <person name="Bills G.F."/>
            <person name="Liu X."/>
            <person name="An Z."/>
        </authorList>
    </citation>
    <scope>NUCLEOTIDE SEQUENCE [LARGE SCALE GENOMIC DNA]</scope>
    <source>
        <strain evidence="3">ATCC 20868 / MF5171</strain>
    </source>
</reference>
<accession>S3CNS1</accession>
<feature type="compositionally biased region" description="Basic residues" evidence="1">
    <location>
        <begin position="21"/>
        <end position="30"/>
    </location>
</feature>
<evidence type="ECO:0000256" key="1">
    <source>
        <dbReference type="SAM" id="MobiDB-lite"/>
    </source>
</evidence>
<dbReference type="RefSeq" id="XP_008085989.1">
    <property type="nucleotide sequence ID" value="XM_008087798.1"/>
</dbReference>
<gene>
    <name evidence="2" type="ORF">GLAREA_02713</name>
</gene>
<evidence type="ECO:0008006" key="4">
    <source>
        <dbReference type="Google" id="ProtNLM"/>
    </source>
</evidence>
<dbReference type="PANTHER" id="PTHR42070:SF1">
    <property type="entry name" value="FILAMENT ASSOCIATED PROTEIN, PUTATIVE (AFU_ORTHOLOGUE AFUA_8G06630)-RELATED"/>
    <property type="match status" value="1"/>
</dbReference>
<dbReference type="OrthoDB" id="4505928at2759"/>
<evidence type="ECO:0000313" key="3">
    <source>
        <dbReference type="Proteomes" id="UP000016922"/>
    </source>
</evidence>
<dbReference type="HOGENOM" id="CLU_076169_0_0_1"/>
<name>S3CNS1_GLAL2</name>
<feature type="compositionally biased region" description="Polar residues" evidence="1">
    <location>
        <begin position="1"/>
        <end position="14"/>
    </location>
</feature>
<dbReference type="Proteomes" id="UP000016922">
    <property type="component" value="Unassembled WGS sequence"/>
</dbReference>
<dbReference type="EMBL" id="KE145370">
    <property type="protein sequence ID" value="EPE26799.1"/>
    <property type="molecule type" value="Genomic_DNA"/>
</dbReference>
<keyword evidence="3" id="KW-1185">Reference proteome</keyword>
<dbReference type="CDD" id="cd14688">
    <property type="entry name" value="bZIP_YAP"/>
    <property type="match status" value="1"/>
</dbReference>
<dbReference type="STRING" id="1116229.S3CNS1"/>
<proteinExistence type="predicted"/>